<evidence type="ECO:0000256" key="6">
    <source>
        <dbReference type="ARBA" id="ARBA00023284"/>
    </source>
</evidence>
<dbReference type="PANTHER" id="PTHR35272">
    <property type="entry name" value="THIOL:DISULFIDE INTERCHANGE PROTEIN DSBC-RELATED"/>
    <property type="match status" value="1"/>
</dbReference>
<dbReference type="STRING" id="45496.SAMN04488079_10715"/>
<dbReference type="InterPro" id="IPR051470">
    <property type="entry name" value="Thiol:disulfide_interchange"/>
</dbReference>
<dbReference type="InterPro" id="IPR036249">
    <property type="entry name" value="Thioredoxin-like_sf"/>
</dbReference>
<dbReference type="NCBIfam" id="NF008657">
    <property type="entry name" value="PRK11657.1"/>
    <property type="match status" value="1"/>
</dbReference>
<dbReference type="InterPro" id="IPR033954">
    <property type="entry name" value="DiS-bond_Isoase_DsbC/G"/>
</dbReference>
<keyword evidence="11" id="KW-1185">Reference proteome</keyword>
<comment type="subcellular location">
    <subcellularLocation>
        <location evidence="1 7">Periplasm</location>
    </subcellularLocation>
</comment>
<dbReference type="Pfam" id="PF10411">
    <property type="entry name" value="DsbC_N"/>
    <property type="match status" value="1"/>
</dbReference>
<feature type="domain" description="Disulphide bond isomerase DsbC/G N-terminal" evidence="8">
    <location>
        <begin position="42"/>
        <end position="91"/>
    </location>
</feature>
<dbReference type="InterPro" id="IPR012336">
    <property type="entry name" value="Thioredoxin-like_fold"/>
</dbReference>
<dbReference type="InterPro" id="IPR018950">
    <property type="entry name" value="DiS-bond_isomerase_DsbC/G_N"/>
</dbReference>
<dbReference type="Gene3D" id="3.40.30.10">
    <property type="entry name" value="Glutaredoxin"/>
    <property type="match status" value="1"/>
</dbReference>
<keyword evidence="4 7" id="KW-0574">Periplasm</keyword>
<proteinExistence type="inferred from homology"/>
<feature type="domain" description="Thioredoxin-like fold" evidence="9">
    <location>
        <begin position="123"/>
        <end position="247"/>
    </location>
</feature>
<dbReference type="PANTHER" id="PTHR35272:SF4">
    <property type="entry name" value="THIOL:DISULFIDE INTERCHANGE PROTEIN DSBG"/>
    <property type="match status" value="1"/>
</dbReference>
<evidence type="ECO:0000256" key="2">
    <source>
        <dbReference type="ARBA" id="ARBA00009813"/>
    </source>
</evidence>
<evidence type="ECO:0000256" key="7">
    <source>
        <dbReference type="RuleBase" id="RU364038"/>
    </source>
</evidence>
<dbReference type="Proteomes" id="UP000198924">
    <property type="component" value="Unassembled WGS sequence"/>
</dbReference>
<protein>
    <recommendedName>
        <fullName evidence="7">Thiol:disulfide interchange protein</fullName>
    </recommendedName>
</protein>
<dbReference type="RefSeq" id="WP_091712892.1">
    <property type="nucleotide sequence ID" value="NZ_FOSH01000007.1"/>
</dbReference>
<reference evidence="11" key="1">
    <citation type="submission" date="2016-10" db="EMBL/GenBank/DDBJ databases">
        <authorList>
            <person name="Varghese N."/>
            <person name="Submissions S."/>
        </authorList>
    </citation>
    <scope>NUCLEOTIDE SEQUENCE [LARGE SCALE GENOMIC DNA]</scope>
    <source>
        <strain evidence="11">DSM 11578</strain>
    </source>
</reference>
<dbReference type="OrthoDB" id="12976at2"/>
<dbReference type="InterPro" id="IPR009094">
    <property type="entry name" value="DiS-bond_isomerase_DsbC/G_N_sf"/>
</dbReference>
<keyword evidence="3 7" id="KW-0732">Signal</keyword>
<sequence length="258" mass="28748">MKKMLIGLLLAIVVIAGGAYFFTQHSTVDKQGDVLSFIKKQGVTIIDSFETPSKLTGYVGTYKDEPMSIYVTPDKRYAVVGDLIDADGKNLGADAINQLVTKPKNEKLWQQLEEADWVQDGDKNAPRIIYTFTDPYCPYCHKFREMAEPYIAEGKVQFRHIIVGILQQKSLAAAATIMGSDSPEEAFQQHRQLSEKGGIAIDNAKASKGNDIVLANNHLMEDLHMHATPTNVYRDNDGEIQVVEGMPVQQEIKRIFGE</sequence>
<evidence type="ECO:0000313" key="10">
    <source>
        <dbReference type="EMBL" id="SFK23885.1"/>
    </source>
</evidence>
<dbReference type="Gene3D" id="3.10.450.70">
    <property type="entry name" value="Disulphide bond isomerase, DsbC/G, N-terminal"/>
    <property type="match status" value="1"/>
</dbReference>
<comment type="similarity">
    <text evidence="2 7">Belongs to the thioredoxin family. DsbC subfamily.</text>
</comment>
<evidence type="ECO:0000313" key="11">
    <source>
        <dbReference type="Proteomes" id="UP000198924"/>
    </source>
</evidence>
<keyword evidence="5" id="KW-1015">Disulfide bond</keyword>
<evidence type="ECO:0000256" key="3">
    <source>
        <dbReference type="ARBA" id="ARBA00022729"/>
    </source>
</evidence>
<dbReference type="CDD" id="cd03020">
    <property type="entry name" value="DsbA_DsbC_DsbG"/>
    <property type="match status" value="1"/>
</dbReference>
<dbReference type="AlphaFoldDB" id="A0A1I3XWG4"/>
<gene>
    <name evidence="10" type="ORF">SAMN04488079_10715</name>
</gene>
<keyword evidence="6 7" id="KW-0676">Redox-active center</keyword>
<evidence type="ECO:0000256" key="5">
    <source>
        <dbReference type="ARBA" id="ARBA00023157"/>
    </source>
</evidence>
<evidence type="ECO:0000256" key="1">
    <source>
        <dbReference type="ARBA" id="ARBA00004418"/>
    </source>
</evidence>
<dbReference type="Pfam" id="PF13098">
    <property type="entry name" value="Thioredoxin_2"/>
    <property type="match status" value="1"/>
</dbReference>
<dbReference type="SUPFAM" id="SSF54423">
    <property type="entry name" value="DsbC/DsbG N-terminal domain-like"/>
    <property type="match status" value="1"/>
</dbReference>
<dbReference type="SUPFAM" id="SSF52833">
    <property type="entry name" value="Thioredoxin-like"/>
    <property type="match status" value="1"/>
</dbReference>
<comment type="function">
    <text evidence="7">Required for disulfide bond formation in some periplasmic proteins. Acts by transferring its disulfide bond to other proteins and is reduced in the process.</text>
</comment>
<evidence type="ECO:0000259" key="9">
    <source>
        <dbReference type="Pfam" id="PF13098"/>
    </source>
</evidence>
<evidence type="ECO:0000256" key="4">
    <source>
        <dbReference type="ARBA" id="ARBA00022764"/>
    </source>
</evidence>
<dbReference type="GO" id="GO:0042597">
    <property type="term" value="C:periplasmic space"/>
    <property type="evidence" value="ECO:0007669"/>
    <property type="project" value="UniProtKB-SubCell"/>
</dbReference>
<organism evidence="10 11">
    <name type="scientific">Methylophaga sulfidovorans</name>
    <dbReference type="NCBI Taxonomy" id="45496"/>
    <lineage>
        <taxon>Bacteria</taxon>
        <taxon>Pseudomonadati</taxon>
        <taxon>Pseudomonadota</taxon>
        <taxon>Gammaproteobacteria</taxon>
        <taxon>Thiotrichales</taxon>
        <taxon>Piscirickettsiaceae</taxon>
        <taxon>Methylophaga</taxon>
    </lineage>
</organism>
<name>A0A1I3XWG4_9GAMM</name>
<evidence type="ECO:0000259" key="8">
    <source>
        <dbReference type="Pfam" id="PF10411"/>
    </source>
</evidence>
<dbReference type="EMBL" id="FOSH01000007">
    <property type="protein sequence ID" value="SFK23885.1"/>
    <property type="molecule type" value="Genomic_DNA"/>
</dbReference>
<accession>A0A1I3XWG4</accession>